<dbReference type="InterPro" id="IPR026444">
    <property type="entry name" value="Secre_tail"/>
</dbReference>
<feature type="signal peptide" evidence="2">
    <location>
        <begin position="1"/>
        <end position="18"/>
    </location>
</feature>
<dbReference type="NCBIfam" id="TIGR04183">
    <property type="entry name" value="Por_Secre_tail"/>
    <property type="match status" value="1"/>
</dbReference>
<dbReference type="AlphaFoldDB" id="A0A1M6LRH9"/>
<organism evidence="4 5">
    <name type="scientific">Aequorivita viscosa</name>
    <dbReference type="NCBI Taxonomy" id="797419"/>
    <lineage>
        <taxon>Bacteria</taxon>
        <taxon>Pseudomonadati</taxon>
        <taxon>Bacteroidota</taxon>
        <taxon>Flavobacteriia</taxon>
        <taxon>Flavobacteriales</taxon>
        <taxon>Flavobacteriaceae</taxon>
        <taxon>Aequorivita</taxon>
    </lineage>
</organism>
<dbReference type="STRING" id="797419.SAMN05216556_12243"/>
<keyword evidence="5" id="KW-1185">Reference proteome</keyword>
<dbReference type="Proteomes" id="UP000184172">
    <property type="component" value="Unassembled WGS sequence"/>
</dbReference>
<evidence type="ECO:0000259" key="3">
    <source>
        <dbReference type="Pfam" id="PF18962"/>
    </source>
</evidence>
<feature type="domain" description="Secretion system C-terminal sorting" evidence="3">
    <location>
        <begin position="467"/>
        <end position="533"/>
    </location>
</feature>
<name>A0A1M6LRH9_9FLAO</name>
<dbReference type="OrthoDB" id="1267911at2"/>
<reference evidence="5" key="1">
    <citation type="submission" date="2016-11" db="EMBL/GenBank/DDBJ databases">
        <authorList>
            <person name="Varghese N."/>
            <person name="Submissions S."/>
        </authorList>
    </citation>
    <scope>NUCLEOTIDE SEQUENCE [LARGE SCALE GENOMIC DNA]</scope>
    <source>
        <strain evidence="5">DSM 26349</strain>
    </source>
</reference>
<keyword evidence="1 2" id="KW-0732">Signal</keyword>
<dbReference type="RefSeq" id="WP_143036876.1">
    <property type="nucleotide sequence ID" value="NZ_FNNS01000022.1"/>
</dbReference>
<evidence type="ECO:0000313" key="4">
    <source>
        <dbReference type="EMBL" id="SHJ73702.1"/>
    </source>
</evidence>
<dbReference type="Pfam" id="PF18962">
    <property type="entry name" value="Por_Secre_tail"/>
    <property type="match status" value="1"/>
</dbReference>
<feature type="chain" id="PRO_5009919315" evidence="2">
    <location>
        <begin position="19"/>
        <end position="536"/>
    </location>
</feature>
<evidence type="ECO:0000313" key="5">
    <source>
        <dbReference type="Proteomes" id="UP000184172"/>
    </source>
</evidence>
<accession>A0A1M6LRH9</accession>
<sequence length="536" mass="58890">MKTISTIICFLTVFIASAQWTTDTDQNTFVAESGELDIHAHGTSDGQTYVVYWKTVDAPTNVELRLQVMDADGYQMLGEDGILVSDQLPMGGYTVSMSAVVDANDHFYIGVTGTGGGDPAFVYKMDTNGNHLWGTNGIQVGSGNVVTVLPLSSGGAVVSWLGSSGGLMQKFDENGVALWPSDKPIQQGSSTTVPGNLFELSDGDYIVVFHSLLFGINSNLYAQRYDLDGNAIWTNAIQISDRATSFNRSYTGLQDGDNVYMGYFASEGIRFDSYLQRINPDGTLPWGINGSDFDINETDYEMETEIAFQEGSQYVWAVSTYMNSNQSERGEYVQKFNKESGARELTDNAKVVFPIGTNKSHAGQLRLRDDSPLFLMEEGDNNGVSPTTLNAVYLDENGDFMWPQETRPVATFAASKNRVNFTKEGNMQNVAVFAEDKGTGLKIYAQNIVDDTVGVEEFFNATVFFANPVPEEMVINSNASIEEVSVFNVLGQQVFNSKYNQQNTVSINTQNWTSGIYFMNISTDKGFQKGAKLIKL</sequence>
<evidence type="ECO:0000256" key="2">
    <source>
        <dbReference type="SAM" id="SignalP"/>
    </source>
</evidence>
<dbReference type="EMBL" id="FQYV01000024">
    <property type="protein sequence ID" value="SHJ73702.1"/>
    <property type="molecule type" value="Genomic_DNA"/>
</dbReference>
<gene>
    <name evidence="4" type="ORF">SAMN04487908_12416</name>
</gene>
<proteinExistence type="predicted"/>
<evidence type="ECO:0000256" key="1">
    <source>
        <dbReference type="ARBA" id="ARBA00022729"/>
    </source>
</evidence>
<protein>
    <submittedName>
        <fullName evidence="4">Por secretion system C-terminal sorting domain-containing protein</fullName>
    </submittedName>
</protein>